<dbReference type="EMBL" id="MU860059">
    <property type="protein sequence ID" value="KAK4239612.1"/>
    <property type="molecule type" value="Genomic_DNA"/>
</dbReference>
<feature type="domain" description="RRM" evidence="4">
    <location>
        <begin position="323"/>
        <end position="412"/>
    </location>
</feature>
<evidence type="ECO:0000313" key="6">
    <source>
        <dbReference type="Proteomes" id="UP001303760"/>
    </source>
</evidence>
<dbReference type="GO" id="GO:0005634">
    <property type="term" value="C:nucleus"/>
    <property type="evidence" value="ECO:0007669"/>
    <property type="project" value="TreeGrafter"/>
</dbReference>
<feature type="region of interest" description="Disordered" evidence="3">
    <location>
        <begin position="395"/>
        <end position="496"/>
    </location>
</feature>
<dbReference type="GO" id="GO:0005737">
    <property type="term" value="C:cytoplasm"/>
    <property type="evidence" value="ECO:0007669"/>
    <property type="project" value="TreeGrafter"/>
</dbReference>
<evidence type="ECO:0000256" key="2">
    <source>
        <dbReference type="PROSITE-ProRule" id="PRU00176"/>
    </source>
</evidence>
<dbReference type="PROSITE" id="PS50102">
    <property type="entry name" value="RRM"/>
    <property type="match status" value="1"/>
</dbReference>
<keyword evidence="1 2" id="KW-0694">RNA-binding</keyword>
<dbReference type="CDD" id="cd00590">
    <property type="entry name" value="RRM_SF"/>
    <property type="match status" value="1"/>
</dbReference>
<name>A0AAN7HCD1_9PEZI</name>
<dbReference type="SUPFAM" id="SSF54928">
    <property type="entry name" value="RNA-binding domain, RBD"/>
    <property type="match status" value="2"/>
</dbReference>
<dbReference type="Gene3D" id="3.30.70.330">
    <property type="match status" value="2"/>
</dbReference>
<dbReference type="Pfam" id="PF00076">
    <property type="entry name" value="RRM_1"/>
    <property type="match status" value="2"/>
</dbReference>
<organism evidence="5 6">
    <name type="scientific">Achaetomium macrosporum</name>
    <dbReference type="NCBI Taxonomy" id="79813"/>
    <lineage>
        <taxon>Eukaryota</taxon>
        <taxon>Fungi</taxon>
        <taxon>Dikarya</taxon>
        <taxon>Ascomycota</taxon>
        <taxon>Pezizomycotina</taxon>
        <taxon>Sordariomycetes</taxon>
        <taxon>Sordariomycetidae</taxon>
        <taxon>Sordariales</taxon>
        <taxon>Chaetomiaceae</taxon>
        <taxon>Achaetomium</taxon>
    </lineage>
</organism>
<keyword evidence="6" id="KW-1185">Reference proteome</keyword>
<dbReference type="GO" id="GO:1990904">
    <property type="term" value="C:ribonucleoprotein complex"/>
    <property type="evidence" value="ECO:0007669"/>
    <property type="project" value="TreeGrafter"/>
</dbReference>
<dbReference type="InterPro" id="IPR012677">
    <property type="entry name" value="Nucleotide-bd_a/b_plait_sf"/>
</dbReference>
<proteinExistence type="predicted"/>
<evidence type="ECO:0000256" key="3">
    <source>
        <dbReference type="SAM" id="MobiDB-lite"/>
    </source>
</evidence>
<sequence length="496" mass="52529">MHRHHPRNHKLITVTVRPGSETGLYYILVANLAHSTTWRDLKAFAEQACEVDHAEVYPPTSGFVRVKGRANFERAFKHLDGNTLDYRALQADARNMNQSTVVKLPPNDYHAARIVRGDTSRIFDEPGAPTAEFNAQNQAFPQGPGPTMGSPFLGYQASGSPALNMALPTSAPWGYLASPSYVPPEGLQVGAANEISMRHGPMAYQVATTPAHGFSQQAVASTHFSISQSMGYPAGPAAAQPMAVQYPYGASPEFYTEEGYDVPGQGYAGYAQPARNNSDHAYFAGYGETLPADSSLEMPAASQTNVYATDRPPTAAAVVVEQRKIVILNLERDGLSETVVKNLVAKHAAGLGTRPGEIERVEVPVNKDGRARGIAFVTFNAAQLARAAVAALDGREAGGGGGKRLSARLAEGVSPREGGRRGGYNSNHRRGRQRAQASDSPGGGSGNGSVKKGREDPPIIVDGSGGRWREKQAPFVVGGSAGKRGNGGHRGRGPGP</sequence>
<dbReference type="SMART" id="SM00360">
    <property type="entry name" value="RRM"/>
    <property type="match status" value="2"/>
</dbReference>
<dbReference type="InterPro" id="IPR035979">
    <property type="entry name" value="RBD_domain_sf"/>
</dbReference>
<reference evidence="5" key="1">
    <citation type="journal article" date="2023" name="Mol. Phylogenet. Evol.">
        <title>Genome-scale phylogeny and comparative genomics of the fungal order Sordariales.</title>
        <authorList>
            <person name="Hensen N."/>
            <person name="Bonometti L."/>
            <person name="Westerberg I."/>
            <person name="Brannstrom I.O."/>
            <person name="Guillou S."/>
            <person name="Cros-Aarteil S."/>
            <person name="Calhoun S."/>
            <person name="Haridas S."/>
            <person name="Kuo A."/>
            <person name="Mondo S."/>
            <person name="Pangilinan J."/>
            <person name="Riley R."/>
            <person name="LaButti K."/>
            <person name="Andreopoulos B."/>
            <person name="Lipzen A."/>
            <person name="Chen C."/>
            <person name="Yan M."/>
            <person name="Daum C."/>
            <person name="Ng V."/>
            <person name="Clum A."/>
            <person name="Steindorff A."/>
            <person name="Ohm R.A."/>
            <person name="Martin F."/>
            <person name="Silar P."/>
            <person name="Natvig D.O."/>
            <person name="Lalanne C."/>
            <person name="Gautier V."/>
            <person name="Ament-Velasquez S.L."/>
            <person name="Kruys A."/>
            <person name="Hutchinson M.I."/>
            <person name="Powell A.J."/>
            <person name="Barry K."/>
            <person name="Miller A.N."/>
            <person name="Grigoriev I.V."/>
            <person name="Debuchy R."/>
            <person name="Gladieux P."/>
            <person name="Hiltunen Thoren M."/>
            <person name="Johannesson H."/>
        </authorList>
    </citation>
    <scope>NUCLEOTIDE SEQUENCE</scope>
    <source>
        <strain evidence="5">CBS 532.94</strain>
    </source>
</reference>
<accession>A0AAN7HCD1</accession>
<comment type="caution">
    <text evidence="5">The sequence shown here is derived from an EMBL/GenBank/DDBJ whole genome shotgun (WGS) entry which is preliminary data.</text>
</comment>
<evidence type="ECO:0000256" key="1">
    <source>
        <dbReference type="ARBA" id="ARBA00022884"/>
    </source>
</evidence>
<reference evidence="5" key="2">
    <citation type="submission" date="2023-05" db="EMBL/GenBank/DDBJ databases">
        <authorList>
            <consortium name="Lawrence Berkeley National Laboratory"/>
            <person name="Steindorff A."/>
            <person name="Hensen N."/>
            <person name="Bonometti L."/>
            <person name="Westerberg I."/>
            <person name="Brannstrom I.O."/>
            <person name="Guillou S."/>
            <person name="Cros-Aarteil S."/>
            <person name="Calhoun S."/>
            <person name="Haridas S."/>
            <person name="Kuo A."/>
            <person name="Mondo S."/>
            <person name="Pangilinan J."/>
            <person name="Riley R."/>
            <person name="Labutti K."/>
            <person name="Andreopoulos B."/>
            <person name="Lipzen A."/>
            <person name="Chen C."/>
            <person name="Yanf M."/>
            <person name="Daum C."/>
            <person name="Ng V."/>
            <person name="Clum A."/>
            <person name="Ohm R."/>
            <person name="Martin F."/>
            <person name="Silar P."/>
            <person name="Natvig D."/>
            <person name="Lalanne C."/>
            <person name="Gautier V."/>
            <person name="Ament-Velasquez S.L."/>
            <person name="Kruys A."/>
            <person name="Hutchinson M.I."/>
            <person name="Powell A.J."/>
            <person name="Barry K."/>
            <person name="Miller A.N."/>
            <person name="Grigoriev I.V."/>
            <person name="Debuchy R."/>
            <person name="Gladieux P."/>
            <person name="Thoren M.H."/>
            <person name="Johannesson H."/>
        </authorList>
    </citation>
    <scope>NUCLEOTIDE SEQUENCE</scope>
    <source>
        <strain evidence="5">CBS 532.94</strain>
    </source>
</reference>
<evidence type="ECO:0000259" key="4">
    <source>
        <dbReference type="PROSITE" id="PS50102"/>
    </source>
</evidence>
<dbReference type="GO" id="GO:0003729">
    <property type="term" value="F:mRNA binding"/>
    <property type="evidence" value="ECO:0007669"/>
    <property type="project" value="TreeGrafter"/>
</dbReference>
<dbReference type="Proteomes" id="UP001303760">
    <property type="component" value="Unassembled WGS sequence"/>
</dbReference>
<evidence type="ECO:0000313" key="5">
    <source>
        <dbReference type="EMBL" id="KAK4239612.1"/>
    </source>
</evidence>
<protein>
    <recommendedName>
        <fullName evidence="4">RRM domain-containing protein</fullName>
    </recommendedName>
</protein>
<dbReference type="PANTHER" id="PTHR23003:SF3">
    <property type="entry name" value="FI21236P1-RELATED"/>
    <property type="match status" value="1"/>
</dbReference>
<dbReference type="InterPro" id="IPR000504">
    <property type="entry name" value="RRM_dom"/>
</dbReference>
<gene>
    <name evidence="5" type="ORF">C8A03DRAFT_13997</name>
</gene>
<dbReference type="AlphaFoldDB" id="A0AAN7HCD1"/>
<dbReference type="PANTHER" id="PTHR23003">
    <property type="entry name" value="RNA RECOGNITION MOTIF RRM DOMAIN CONTAINING PROTEIN"/>
    <property type="match status" value="1"/>
</dbReference>
<feature type="compositionally biased region" description="Basic residues" evidence="3">
    <location>
        <begin position="486"/>
        <end position="496"/>
    </location>
</feature>
<dbReference type="InterPro" id="IPR050374">
    <property type="entry name" value="RRT5_SRSF_SR"/>
</dbReference>